<organism evidence="4 5">
    <name type="scientific">Paludisphaera borealis</name>
    <dbReference type="NCBI Taxonomy" id="1387353"/>
    <lineage>
        <taxon>Bacteria</taxon>
        <taxon>Pseudomonadati</taxon>
        <taxon>Planctomycetota</taxon>
        <taxon>Planctomycetia</taxon>
        <taxon>Isosphaerales</taxon>
        <taxon>Isosphaeraceae</taxon>
        <taxon>Paludisphaera</taxon>
    </lineage>
</organism>
<dbReference type="NCBIfam" id="NF001943">
    <property type="entry name" value="PRK00724.1-2"/>
    <property type="match status" value="1"/>
</dbReference>
<name>A0A1U7CIR4_9BACT</name>
<dbReference type="Gene3D" id="3.40.140.10">
    <property type="entry name" value="Cytidine Deaminase, domain 2"/>
    <property type="match status" value="1"/>
</dbReference>
<dbReference type="GO" id="GO:0005737">
    <property type="term" value="C:cytoplasm"/>
    <property type="evidence" value="ECO:0007669"/>
    <property type="project" value="UniProtKB-SubCell"/>
</dbReference>
<keyword evidence="1 3" id="KW-0963">Cytoplasm</keyword>
<keyword evidence="5" id="KW-1185">Reference proteome</keyword>
<feature type="active site" description="Cysteine persulfide intermediate" evidence="3">
    <location>
        <position position="200"/>
    </location>
</feature>
<keyword evidence="2 3" id="KW-0501">Molybdenum cofactor biosynthesis</keyword>
<dbReference type="EMBL" id="CP019082">
    <property type="protein sequence ID" value="APW58798.1"/>
    <property type="molecule type" value="Genomic_DNA"/>
</dbReference>
<evidence type="ECO:0000256" key="1">
    <source>
        <dbReference type="ARBA" id="ARBA00022490"/>
    </source>
</evidence>
<evidence type="ECO:0000256" key="3">
    <source>
        <dbReference type="HAMAP-Rule" id="MF_00187"/>
    </source>
</evidence>
<dbReference type="InterPro" id="IPR016193">
    <property type="entry name" value="Cytidine_deaminase-like"/>
</dbReference>
<dbReference type="Proteomes" id="UP000186309">
    <property type="component" value="Chromosome"/>
</dbReference>
<reference evidence="5" key="1">
    <citation type="submission" date="2016-12" db="EMBL/GenBank/DDBJ databases">
        <title>Comparative genomics of four Isosphaeraceae planctomycetes: a common pool of plasmids and glycoside hydrolase genes.</title>
        <authorList>
            <person name="Ivanova A."/>
        </authorList>
    </citation>
    <scope>NUCLEOTIDE SEQUENCE [LARGE SCALE GENOMIC DNA]</scope>
    <source>
        <strain evidence="5">PX4</strain>
    </source>
</reference>
<dbReference type="STRING" id="1387353.BSF38_00202"/>
<evidence type="ECO:0000313" key="4">
    <source>
        <dbReference type="EMBL" id="APW58798.1"/>
    </source>
</evidence>
<dbReference type="GO" id="GO:0097163">
    <property type="term" value="F:sulfur carrier activity"/>
    <property type="evidence" value="ECO:0007669"/>
    <property type="project" value="UniProtKB-UniRule"/>
</dbReference>
<comment type="similarity">
    <text evidence="3">Belongs to the FdhD family.</text>
</comment>
<proteinExistence type="inferred from homology"/>
<dbReference type="HAMAP" id="MF_00187">
    <property type="entry name" value="FdhD"/>
    <property type="match status" value="1"/>
</dbReference>
<evidence type="ECO:0000313" key="5">
    <source>
        <dbReference type="Proteomes" id="UP000186309"/>
    </source>
</evidence>
<dbReference type="GO" id="GO:0016783">
    <property type="term" value="F:sulfurtransferase activity"/>
    <property type="evidence" value="ECO:0007669"/>
    <property type="project" value="InterPro"/>
</dbReference>
<dbReference type="KEGG" id="pbor:BSF38_00202"/>
<protein>
    <recommendedName>
        <fullName evidence="3">Sulfur carrier protein FdhD</fullName>
    </recommendedName>
</protein>
<comment type="caution">
    <text evidence="3">Lacks conserved residue(s) required for the propagation of feature annotation.</text>
</comment>
<evidence type="ECO:0000256" key="2">
    <source>
        <dbReference type="ARBA" id="ARBA00023150"/>
    </source>
</evidence>
<dbReference type="NCBIfam" id="TIGR00129">
    <property type="entry name" value="fdhD_narQ"/>
    <property type="match status" value="1"/>
</dbReference>
<dbReference type="Gene3D" id="3.10.20.10">
    <property type="match status" value="1"/>
</dbReference>
<comment type="subcellular location">
    <subcellularLocation>
        <location evidence="3">Cytoplasm</location>
    </subcellularLocation>
</comment>
<sequence length="359" mass="37879">MYHAGKVFCGGRLRPTVALSASVLLSFHSRRETADQKAKNPVSPGRNFFGKEADDDGFLKAPMSDQRSTKPAGVLRIASAAVPSEVARVEVLAEGPEGRRARTDWVVVEEPLEIRAGGLGQKPESVAVTMRTPGHDFELAVGFLRTEGLIGVGDEVVAPVERASQTDLLGDRACNIVHVVLSRPFDGSALKRNFFATSSCGLCGKAALDQVAVRCEAVAPGPVVGRSILIGLPESLRGAQKAFDRTGGLHAAGLFDAEGRLIAVREDVGRHNAVDKLVGRAFLDGELPLSGRILLVSGRTSFEILQKAAVAGVPIVAAVSAPSSLAVSVADRLGITLIGFLRGPSFNVYTHPERIDPLV</sequence>
<accession>A0A1U7CIR4</accession>
<comment type="function">
    <text evidence="3">Required for formate dehydrogenase (FDH) activity. Acts as a sulfur carrier protein that transfers sulfur from IscS to the molybdenum cofactor prior to its insertion into FDH.</text>
</comment>
<gene>
    <name evidence="3 4" type="primary">fdhD</name>
    <name evidence="4" type="ORF">BSF38_00202</name>
</gene>
<dbReference type="GO" id="GO:0006777">
    <property type="term" value="P:Mo-molybdopterin cofactor biosynthetic process"/>
    <property type="evidence" value="ECO:0007669"/>
    <property type="project" value="UniProtKB-UniRule"/>
</dbReference>
<dbReference type="AlphaFoldDB" id="A0A1U7CIR4"/>
<dbReference type="InterPro" id="IPR003786">
    <property type="entry name" value="FdhD"/>
</dbReference>
<dbReference type="PANTHER" id="PTHR30592:SF1">
    <property type="entry name" value="SULFUR CARRIER PROTEIN FDHD"/>
    <property type="match status" value="1"/>
</dbReference>
<dbReference type="PANTHER" id="PTHR30592">
    <property type="entry name" value="FORMATE DEHYDROGENASE"/>
    <property type="match status" value="1"/>
</dbReference>
<dbReference type="SUPFAM" id="SSF53927">
    <property type="entry name" value="Cytidine deaminase-like"/>
    <property type="match status" value="1"/>
</dbReference>
<dbReference type="Pfam" id="PF02634">
    <property type="entry name" value="FdhD-NarQ"/>
    <property type="match status" value="1"/>
</dbReference>